<name>A0A8S5SH13_9CAUD</name>
<accession>A0A8S5SH13</accession>
<reference evidence="1" key="1">
    <citation type="journal article" date="2021" name="Proc. Natl. Acad. Sci. U.S.A.">
        <title>A Catalog of Tens of Thousands of Viruses from Human Metagenomes Reveals Hidden Associations with Chronic Diseases.</title>
        <authorList>
            <person name="Tisza M.J."/>
            <person name="Buck C.B."/>
        </authorList>
    </citation>
    <scope>NUCLEOTIDE SEQUENCE</scope>
    <source>
        <strain evidence="1">CtBCr48</strain>
    </source>
</reference>
<protein>
    <submittedName>
        <fullName evidence="1">Uncharacterized protein</fullName>
    </submittedName>
</protein>
<sequence length="29" mass="3393">MGAFRKDKIKKRPSQFIGLIIQLFCSYFG</sequence>
<proteinExistence type="predicted"/>
<dbReference type="EMBL" id="BK032595">
    <property type="protein sequence ID" value="DAF50285.1"/>
    <property type="molecule type" value="Genomic_DNA"/>
</dbReference>
<evidence type="ECO:0000313" key="1">
    <source>
        <dbReference type="EMBL" id="DAF50285.1"/>
    </source>
</evidence>
<organism evidence="1">
    <name type="scientific">Siphoviridae sp. ctBCr48</name>
    <dbReference type="NCBI Taxonomy" id="2827802"/>
    <lineage>
        <taxon>Viruses</taxon>
        <taxon>Duplodnaviria</taxon>
        <taxon>Heunggongvirae</taxon>
        <taxon>Uroviricota</taxon>
        <taxon>Caudoviricetes</taxon>
    </lineage>
</organism>